<dbReference type="InParanoid" id="A0A671WX37"/>
<evidence type="ECO:0000256" key="4">
    <source>
        <dbReference type="ARBA" id="ARBA00022475"/>
    </source>
</evidence>
<reference evidence="12" key="2">
    <citation type="submission" date="2025-08" db="UniProtKB">
        <authorList>
            <consortium name="Ensembl"/>
        </authorList>
    </citation>
    <scope>IDENTIFICATION</scope>
</reference>
<protein>
    <recommendedName>
        <fullName evidence="3">Transmembrane protein 182</fullName>
    </recommendedName>
</protein>
<dbReference type="Gene3D" id="1.20.140.150">
    <property type="match status" value="1"/>
</dbReference>
<keyword evidence="4" id="KW-1003">Cell membrane</keyword>
<keyword evidence="5" id="KW-0517">Myogenesis</keyword>
<dbReference type="InterPro" id="IPR004031">
    <property type="entry name" value="PMP22/EMP/MP20/Claudin"/>
</dbReference>
<dbReference type="PROSITE" id="PS51257">
    <property type="entry name" value="PROKAR_LIPOPROTEIN"/>
    <property type="match status" value="1"/>
</dbReference>
<organism evidence="12 13">
    <name type="scientific">Sparus aurata</name>
    <name type="common">Gilthead sea bream</name>
    <dbReference type="NCBI Taxonomy" id="8175"/>
    <lineage>
        <taxon>Eukaryota</taxon>
        <taxon>Metazoa</taxon>
        <taxon>Chordata</taxon>
        <taxon>Craniata</taxon>
        <taxon>Vertebrata</taxon>
        <taxon>Euteleostomi</taxon>
        <taxon>Actinopterygii</taxon>
        <taxon>Neopterygii</taxon>
        <taxon>Teleostei</taxon>
        <taxon>Neoteleostei</taxon>
        <taxon>Acanthomorphata</taxon>
        <taxon>Eupercaria</taxon>
        <taxon>Spariformes</taxon>
        <taxon>Sparidae</taxon>
        <taxon>Sparus</taxon>
    </lineage>
</organism>
<dbReference type="PANTHER" id="PTHR32012:SF0">
    <property type="entry name" value="TRANSMEMBRANE PROTEIN 182"/>
    <property type="match status" value="1"/>
</dbReference>
<evidence type="ECO:0000256" key="2">
    <source>
        <dbReference type="ARBA" id="ARBA00006418"/>
    </source>
</evidence>
<keyword evidence="8 11" id="KW-1133">Transmembrane helix</keyword>
<feature type="transmembrane region" description="Helical" evidence="11">
    <location>
        <begin position="174"/>
        <end position="197"/>
    </location>
</feature>
<dbReference type="PANTHER" id="PTHR32012">
    <property type="entry name" value="TRANSMEMBRANE PROTEIN 182-RELATED"/>
    <property type="match status" value="1"/>
</dbReference>
<evidence type="ECO:0000313" key="13">
    <source>
        <dbReference type="Proteomes" id="UP000472265"/>
    </source>
</evidence>
<proteinExistence type="inferred from homology"/>
<feature type="transmembrane region" description="Helical" evidence="11">
    <location>
        <begin position="139"/>
        <end position="162"/>
    </location>
</feature>
<evidence type="ECO:0000256" key="8">
    <source>
        <dbReference type="ARBA" id="ARBA00022989"/>
    </source>
</evidence>
<evidence type="ECO:0000313" key="12">
    <source>
        <dbReference type="Ensembl" id="ENSSAUP00010042561.1"/>
    </source>
</evidence>
<evidence type="ECO:0000256" key="6">
    <source>
        <dbReference type="ARBA" id="ARBA00022692"/>
    </source>
</evidence>
<reference evidence="12" key="1">
    <citation type="submission" date="2021-04" db="EMBL/GenBank/DDBJ databases">
        <authorList>
            <consortium name="Wellcome Sanger Institute Data Sharing"/>
        </authorList>
    </citation>
    <scope>NUCLEOTIDE SEQUENCE [LARGE SCALE GENOMIC DNA]</scope>
</reference>
<keyword evidence="6 11" id="KW-0812">Transmembrane</keyword>
<dbReference type="GeneTree" id="ENSGT00390000017581"/>
<dbReference type="GO" id="GO:0005886">
    <property type="term" value="C:plasma membrane"/>
    <property type="evidence" value="ECO:0007669"/>
    <property type="project" value="UniProtKB-SubCell"/>
</dbReference>
<evidence type="ECO:0000256" key="5">
    <source>
        <dbReference type="ARBA" id="ARBA00022541"/>
    </source>
</evidence>
<dbReference type="RefSeq" id="XP_030265589.1">
    <property type="nucleotide sequence ID" value="XM_030409729.1"/>
</dbReference>
<evidence type="ECO:0000256" key="10">
    <source>
        <dbReference type="ARBA" id="ARBA00023180"/>
    </source>
</evidence>
<dbReference type="Ensembl" id="ENSSAUT00010044795.1">
    <property type="protein sequence ID" value="ENSSAUP00010042561.1"/>
    <property type="gene ID" value="ENSSAUG00010017876.1"/>
</dbReference>
<evidence type="ECO:0000256" key="9">
    <source>
        <dbReference type="ARBA" id="ARBA00023136"/>
    </source>
</evidence>
<keyword evidence="9 11" id="KW-0472">Membrane</keyword>
<dbReference type="GO" id="GO:0007517">
    <property type="term" value="P:muscle organ development"/>
    <property type="evidence" value="ECO:0007669"/>
    <property type="project" value="UniProtKB-KW"/>
</dbReference>
<gene>
    <name evidence="12" type="primary">LOC115576992</name>
</gene>
<accession>A0A671WX37</accession>
<comment type="subcellular location">
    <subcellularLocation>
        <location evidence="1">Cell membrane</location>
        <topology evidence="1">Multi-pass membrane protein</topology>
    </subcellularLocation>
</comment>
<dbReference type="GeneID" id="115576992"/>
<sequence>MSPADRLKVLLFLALFFGALGFLFTLLSCGTEYWLLAVESCSRPVEGHAGGGGGNSSGQVVESVRIFHEGLYWRCSFMSTSAEYSLWDLWISTQPPPKLCQAALLFPFPVNDPVRLFAEPRGLPTGPYEHSSAIVYRTFWSFFLVAGLVAIVVGGCVVACASPLANHKLFKVGGVLQLCGGLCLLAVVVMYLMWILVLDTLEQYAQQQRVSGCPSYHLSIQHGPSFLMAPVAVFFCLLAGLLFILVGRSSQRIQLEKRDMISELPTSDI</sequence>
<dbReference type="AlphaFoldDB" id="A0A671WX37"/>
<feature type="transmembrane region" description="Helical" evidence="11">
    <location>
        <begin position="226"/>
        <end position="247"/>
    </location>
</feature>
<evidence type="ECO:0000256" key="11">
    <source>
        <dbReference type="SAM" id="Phobius"/>
    </source>
</evidence>
<keyword evidence="10" id="KW-0325">Glycoprotein</keyword>
<dbReference type="InterPro" id="IPR026763">
    <property type="entry name" value="TMEM182"/>
</dbReference>
<evidence type="ECO:0000256" key="7">
    <source>
        <dbReference type="ARBA" id="ARBA00022729"/>
    </source>
</evidence>
<name>A0A671WX37_SPAAU</name>
<dbReference type="Pfam" id="PF13903">
    <property type="entry name" value="Claudin_2"/>
    <property type="match status" value="1"/>
</dbReference>
<dbReference type="Proteomes" id="UP000472265">
    <property type="component" value="Chromosome 24"/>
</dbReference>
<comment type="similarity">
    <text evidence="2">Belongs to the TMEM182 family.</text>
</comment>
<dbReference type="OrthoDB" id="9942154at2759"/>
<evidence type="ECO:0000256" key="1">
    <source>
        <dbReference type="ARBA" id="ARBA00004651"/>
    </source>
</evidence>
<keyword evidence="7" id="KW-0732">Signal</keyword>
<evidence type="ECO:0000256" key="3">
    <source>
        <dbReference type="ARBA" id="ARBA00014600"/>
    </source>
</evidence>
<dbReference type="OMA" id="REENMMW"/>
<keyword evidence="13" id="KW-1185">Reference proteome</keyword>
<reference evidence="12" key="3">
    <citation type="submission" date="2025-09" db="UniProtKB">
        <authorList>
            <consortium name="Ensembl"/>
        </authorList>
    </citation>
    <scope>IDENTIFICATION</scope>
</reference>